<accession>A0A1T4QBJ6</accession>
<proteinExistence type="predicted"/>
<protein>
    <submittedName>
        <fullName evidence="1">Uncharacterized protein</fullName>
    </submittedName>
</protein>
<dbReference type="OrthoDB" id="5419848at2"/>
<dbReference type="STRING" id="142842.SAMN02745118_02495"/>
<name>A0A1T4QBJ6_9FIRM</name>
<evidence type="ECO:0000313" key="1">
    <source>
        <dbReference type="EMBL" id="SKA01044.1"/>
    </source>
</evidence>
<evidence type="ECO:0000313" key="2">
    <source>
        <dbReference type="Proteomes" id="UP000190625"/>
    </source>
</evidence>
<dbReference type="Proteomes" id="UP000190625">
    <property type="component" value="Unassembled WGS sequence"/>
</dbReference>
<dbReference type="EMBL" id="FUWM01000026">
    <property type="protein sequence ID" value="SKA01044.1"/>
    <property type="molecule type" value="Genomic_DNA"/>
</dbReference>
<keyword evidence="2" id="KW-1185">Reference proteome</keyword>
<sequence>MFQCKSCGKLIEELRPKFIDVIVEGEDELPPNIKEYLCPECNGVNYILNLEYCSKCEHSHSFLKDPKTKRVIATGCRGKCLKEGLN</sequence>
<organism evidence="1 2">
    <name type="scientific">Selenihalanaerobacter shriftii</name>
    <dbReference type="NCBI Taxonomy" id="142842"/>
    <lineage>
        <taxon>Bacteria</taxon>
        <taxon>Bacillati</taxon>
        <taxon>Bacillota</taxon>
        <taxon>Clostridia</taxon>
        <taxon>Halanaerobiales</taxon>
        <taxon>Halobacteroidaceae</taxon>
        <taxon>Selenihalanaerobacter</taxon>
    </lineage>
</organism>
<reference evidence="2" key="1">
    <citation type="submission" date="2017-02" db="EMBL/GenBank/DDBJ databases">
        <authorList>
            <person name="Varghese N."/>
            <person name="Submissions S."/>
        </authorList>
    </citation>
    <scope>NUCLEOTIDE SEQUENCE [LARGE SCALE GENOMIC DNA]</scope>
    <source>
        <strain evidence="2">ATCC BAA-73</strain>
    </source>
</reference>
<dbReference type="AlphaFoldDB" id="A0A1T4QBJ6"/>
<dbReference type="RefSeq" id="WP_078810918.1">
    <property type="nucleotide sequence ID" value="NZ_FUWM01000026.1"/>
</dbReference>
<gene>
    <name evidence="1" type="ORF">SAMN02745118_02495</name>
</gene>